<evidence type="ECO:0000313" key="2">
    <source>
        <dbReference type="Proteomes" id="UP000291343"/>
    </source>
</evidence>
<dbReference type="EMBL" id="QKKF02004189">
    <property type="protein sequence ID" value="RZF47458.1"/>
    <property type="molecule type" value="Genomic_DNA"/>
</dbReference>
<comment type="caution">
    <text evidence="1">The sequence shown here is derived from an EMBL/GenBank/DDBJ whole genome shotgun (WGS) entry which is preliminary data.</text>
</comment>
<dbReference type="AlphaFoldDB" id="A0A482XPX9"/>
<gene>
    <name evidence="1" type="ORF">LSTR_LSTR007385</name>
</gene>
<accession>A0A482XPX9</accession>
<organism evidence="1 2">
    <name type="scientific">Laodelphax striatellus</name>
    <name type="common">Small brown planthopper</name>
    <name type="synonym">Delphax striatella</name>
    <dbReference type="NCBI Taxonomy" id="195883"/>
    <lineage>
        <taxon>Eukaryota</taxon>
        <taxon>Metazoa</taxon>
        <taxon>Ecdysozoa</taxon>
        <taxon>Arthropoda</taxon>
        <taxon>Hexapoda</taxon>
        <taxon>Insecta</taxon>
        <taxon>Pterygota</taxon>
        <taxon>Neoptera</taxon>
        <taxon>Paraneoptera</taxon>
        <taxon>Hemiptera</taxon>
        <taxon>Auchenorrhyncha</taxon>
        <taxon>Fulgoroidea</taxon>
        <taxon>Delphacidae</taxon>
        <taxon>Criomorphinae</taxon>
        <taxon>Laodelphax</taxon>
    </lineage>
</organism>
<protein>
    <submittedName>
        <fullName evidence="1">Uncharacterized protein</fullName>
    </submittedName>
</protein>
<name>A0A482XPX9_LAOST</name>
<reference evidence="1 2" key="1">
    <citation type="journal article" date="2017" name="Gigascience">
        <title>Genome sequence of the small brown planthopper, Laodelphax striatellus.</title>
        <authorList>
            <person name="Zhu J."/>
            <person name="Jiang F."/>
            <person name="Wang X."/>
            <person name="Yang P."/>
            <person name="Bao Y."/>
            <person name="Zhao W."/>
            <person name="Wang W."/>
            <person name="Lu H."/>
            <person name="Wang Q."/>
            <person name="Cui N."/>
            <person name="Li J."/>
            <person name="Chen X."/>
            <person name="Luo L."/>
            <person name="Yu J."/>
            <person name="Kang L."/>
            <person name="Cui F."/>
        </authorList>
    </citation>
    <scope>NUCLEOTIDE SEQUENCE [LARGE SCALE GENOMIC DNA]</scope>
    <source>
        <strain evidence="1">Lst14</strain>
    </source>
</reference>
<sequence length="136" mass="15006">MLAITCAFRRGAANALNKCGLAKAEACFPTAHQKFSTTAQTNQENGKDDRLVCEEVPVVEVKREVCEIDLTIPFPGYFHLPCDKPSLCAEPLRCPPKGSPPKKVKCCFIAPTRTWRDPCTVVDPCEPCEKPKPKCI</sequence>
<proteinExistence type="predicted"/>
<dbReference type="InParanoid" id="A0A482XPX9"/>
<dbReference type="Proteomes" id="UP000291343">
    <property type="component" value="Unassembled WGS sequence"/>
</dbReference>
<keyword evidence="2" id="KW-1185">Reference proteome</keyword>
<evidence type="ECO:0000313" key="1">
    <source>
        <dbReference type="EMBL" id="RZF47458.1"/>
    </source>
</evidence>